<feature type="coiled-coil region" evidence="1">
    <location>
        <begin position="9"/>
        <end position="36"/>
    </location>
</feature>
<evidence type="ECO:0000256" key="1">
    <source>
        <dbReference type="SAM" id="Coils"/>
    </source>
</evidence>
<dbReference type="EMBL" id="CAMXCT010001147">
    <property type="protein sequence ID" value="CAI3987256.1"/>
    <property type="molecule type" value="Genomic_DNA"/>
</dbReference>
<dbReference type="EMBL" id="CAMXCT030001147">
    <property type="protein sequence ID" value="CAL4774568.1"/>
    <property type="molecule type" value="Genomic_DNA"/>
</dbReference>
<organism evidence="2">
    <name type="scientific">Cladocopium goreaui</name>
    <dbReference type="NCBI Taxonomy" id="2562237"/>
    <lineage>
        <taxon>Eukaryota</taxon>
        <taxon>Sar</taxon>
        <taxon>Alveolata</taxon>
        <taxon>Dinophyceae</taxon>
        <taxon>Suessiales</taxon>
        <taxon>Symbiodiniaceae</taxon>
        <taxon>Cladocopium</taxon>
    </lineage>
</organism>
<evidence type="ECO:0000313" key="3">
    <source>
        <dbReference type="EMBL" id="CAL1140631.1"/>
    </source>
</evidence>
<dbReference type="AlphaFoldDB" id="A0A9P1C965"/>
<evidence type="ECO:0000313" key="4">
    <source>
        <dbReference type="Proteomes" id="UP001152797"/>
    </source>
</evidence>
<dbReference type="EMBL" id="CAMXCT020001147">
    <property type="protein sequence ID" value="CAL1140631.1"/>
    <property type="molecule type" value="Genomic_DNA"/>
</dbReference>
<name>A0A9P1C965_9DINO</name>
<keyword evidence="4" id="KW-1185">Reference proteome</keyword>
<proteinExistence type="predicted"/>
<accession>A0A9P1C965</accession>
<reference evidence="3" key="2">
    <citation type="submission" date="2024-04" db="EMBL/GenBank/DDBJ databases">
        <authorList>
            <person name="Chen Y."/>
            <person name="Shah S."/>
            <person name="Dougan E. K."/>
            <person name="Thang M."/>
            <person name="Chan C."/>
        </authorList>
    </citation>
    <scope>NUCLEOTIDE SEQUENCE [LARGE SCALE GENOMIC DNA]</scope>
</reference>
<dbReference type="Proteomes" id="UP001152797">
    <property type="component" value="Unassembled WGS sequence"/>
</dbReference>
<protein>
    <submittedName>
        <fullName evidence="2">Uncharacterized protein</fullName>
    </submittedName>
</protein>
<keyword evidence="1" id="KW-0175">Coiled coil</keyword>
<evidence type="ECO:0000313" key="2">
    <source>
        <dbReference type="EMBL" id="CAI3987256.1"/>
    </source>
</evidence>
<reference evidence="2" key="1">
    <citation type="submission" date="2022-10" db="EMBL/GenBank/DDBJ databases">
        <authorList>
            <person name="Chen Y."/>
            <person name="Dougan E. K."/>
            <person name="Chan C."/>
            <person name="Rhodes N."/>
            <person name="Thang M."/>
        </authorList>
    </citation>
    <scope>NUCLEOTIDE SEQUENCE</scope>
</reference>
<gene>
    <name evidence="2" type="ORF">C1SCF055_LOCUS14544</name>
</gene>
<sequence>MLKRMDKMKAEMEAGREATRKQLDALQKQQETLQNISSPEDFVNFMQQEGMSNEDIQRMLTDPGEMEELMSKLVNNAGDPGEHTKKLNGAEEAAKEAEELHKRLCGAPKKAAPEVKVIKTPEVILPNHRLQYKKDDDGKYSAMELICELPGVQDMSCIVLDIAEKHVRLNTVATRCKDGR</sequence>
<comment type="caution">
    <text evidence="2">The sequence shown here is derived from an EMBL/GenBank/DDBJ whole genome shotgun (WGS) entry which is preliminary data.</text>
</comment>